<gene>
    <name evidence="6" type="ORF">CVM52_03980</name>
</gene>
<evidence type="ECO:0000313" key="7">
    <source>
        <dbReference type="Proteomes" id="UP000231553"/>
    </source>
</evidence>
<organism evidence="6 7">
    <name type="scientific">Pseudooceanicola lipolyticus</name>
    <dbReference type="NCBI Taxonomy" id="2029104"/>
    <lineage>
        <taxon>Bacteria</taxon>
        <taxon>Pseudomonadati</taxon>
        <taxon>Pseudomonadota</taxon>
        <taxon>Alphaproteobacteria</taxon>
        <taxon>Rhodobacterales</taxon>
        <taxon>Paracoccaceae</taxon>
        <taxon>Pseudooceanicola</taxon>
    </lineage>
</organism>
<comment type="cofactor">
    <cofactor evidence="5">
        <name>Mg(2+)</name>
        <dbReference type="ChEBI" id="CHEBI:18420"/>
    </cofactor>
</comment>
<protein>
    <recommendedName>
        <fullName evidence="2">Putative 4-hydroxy-4-methyl-2-oxoglutarate aldolase</fullName>
    </recommendedName>
    <alternativeName>
        <fullName evidence="3">Regulator of ribonuclease activity homolog</fullName>
    </alternativeName>
    <alternativeName>
        <fullName evidence="4">RraA-like protein</fullName>
    </alternativeName>
</protein>
<dbReference type="OrthoDB" id="9812532at2"/>
<comment type="caution">
    <text evidence="6">The sequence shown here is derived from an EMBL/GenBank/DDBJ whole genome shotgun (WGS) entry which is preliminary data.</text>
</comment>
<evidence type="ECO:0000313" key="6">
    <source>
        <dbReference type="EMBL" id="PJE37945.1"/>
    </source>
</evidence>
<dbReference type="Pfam" id="PF03737">
    <property type="entry name" value="RraA-like"/>
    <property type="match status" value="1"/>
</dbReference>
<proteinExistence type="predicted"/>
<dbReference type="Gene3D" id="3.50.30.40">
    <property type="entry name" value="Ribonuclease E inhibitor RraA/RraA-like"/>
    <property type="match status" value="1"/>
</dbReference>
<evidence type="ECO:0000256" key="5">
    <source>
        <dbReference type="PIRSR" id="PIRSR605493-1"/>
    </source>
</evidence>
<dbReference type="AlphaFoldDB" id="A0A2M8J5A5"/>
<feature type="binding site" evidence="5">
    <location>
        <position position="126"/>
    </location>
    <ligand>
        <name>Mg(2+)</name>
        <dbReference type="ChEBI" id="CHEBI:18420"/>
    </ligand>
</feature>
<reference evidence="6 7" key="1">
    <citation type="journal article" date="2018" name="Int. J. Syst. Evol. Microbiol.">
        <title>Pseudooceanicola lipolyticus sp. nov., a marine alphaproteobacterium, reclassification of Oceanicola flagellatus as Pseudooceanicola flagellatus comb. nov. and emended description of the genus Pseudooceanicola.</title>
        <authorList>
            <person name="Huang M.-M."/>
            <person name="Guo L.-L."/>
            <person name="Wu Y.-H."/>
            <person name="Lai Q.-L."/>
            <person name="Shao Z.-Z."/>
            <person name="Wang C.-S."/>
            <person name="Wu M."/>
            <person name="Xu X.-W."/>
        </authorList>
    </citation>
    <scope>NUCLEOTIDE SEQUENCE [LARGE SCALE GENOMIC DNA]</scope>
    <source>
        <strain evidence="6 7">157</strain>
    </source>
</reference>
<evidence type="ECO:0000256" key="4">
    <source>
        <dbReference type="ARBA" id="ARBA00030169"/>
    </source>
</evidence>
<accession>A0A2M8J5A5</accession>
<sequence length="230" mass="23980">MIEKLPNLTIADPVGRNRPTSDQIAAFADTPTGFVADAMDGVGALDYRIKPVPGTPDRFHGPALTCWVGPADILGLLASLGKAEPGDVIMAATEAWTGCAVLGDRVARMAQIAGATAIVTDGLVRDRAGIREVGLPVFAAGAHPNSPHSHGPGSVGLPILLGGVPVSTGDIVVGDEDGVVVVPFARIGEVIARLEIVRELERKRDDDLSRQRKLPDRIQALIAEAELKGV</sequence>
<dbReference type="PANTHER" id="PTHR33254">
    <property type="entry name" value="4-HYDROXY-4-METHYL-2-OXOGLUTARATE ALDOLASE 3-RELATED"/>
    <property type="match status" value="1"/>
</dbReference>
<feature type="binding site" evidence="5">
    <location>
        <begin position="103"/>
        <end position="106"/>
    </location>
    <ligand>
        <name>substrate</name>
    </ligand>
</feature>
<dbReference type="SUPFAM" id="SSF89562">
    <property type="entry name" value="RraA-like"/>
    <property type="match status" value="1"/>
</dbReference>
<dbReference type="CDD" id="cd16841">
    <property type="entry name" value="RraA_family"/>
    <property type="match status" value="1"/>
</dbReference>
<evidence type="ECO:0000256" key="2">
    <source>
        <dbReference type="ARBA" id="ARBA00016549"/>
    </source>
</evidence>
<dbReference type="PANTHER" id="PTHR33254:SF4">
    <property type="entry name" value="4-HYDROXY-4-METHYL-2-OXOGLUTARATE ALDOLASE 3-RELATED"/>
    <property type="match status" value="1"/>
</dbReference>
<dbReference type="RefSeq" id="WP_100161311.1">
    <property type="nucleotide sequence ID" value="NZ_PGTB01000006.1"/>
</dbReference>
<dbReference type="EMBL" id="PGTB01000006">
    <property type="protein sequence ID" value="PJE37945.1"/>
    <property type="molecule type" value="Genomic_DNA"/>
</dbReference>
<dbReference type="InterPro" id="IPR036704">
    <property type="entry name" value="RraA/RraA-like_sf"/>
</dbReference>
<dbReference type="GO" id="GO:0046872">
    <property type="term" value="F:metal ion binding"/>
    <property type="evidence" value="ECO:0007669"/>
    <property type="project" value="UniProtKB-KW"/>
</dbReference>
<feature type="binding site" evidence="5">
    <location>
        <position position="125"/>
    </location>
    <ligand>
        <name>substrate</name>
    </ligand>
</feature>
<keyword evidence="7" id="KW-1185">Reference proteome</keyword>
<evidence type="ECO:0000256" key="3">
    <source>
        <dbReference type="ARBA" id="ARBA00029596"/>
    </source>
</evidence>
<keyword evidence="5" id="KW-0479">Metal-binding</keyword>
<name>A0A2M8J5A5_9RHOB</name>
<comment type="cofactor">
    <cofactor evidence="1">
        <name>a divalent metal cation</name>
        <dbReference type="ChEBI" id="CHEBI:60240"/>
    </cofactor>
</comment>
<evidence type="ECO:0000256" key="1">
    <source>
        <dbReference type="ARBA" id="ARBA00001968"/>
    </source>
</evidence>
<dbReference type="InterPro" id="IPR005493">
    <property type="entry name" value="RraA/RraA-like"/>
</dbReference>
<dbReference type="Proteomes" id="UP000231553">
    <property type="component" value="Unassembled WGS sequence"/>
</dbReference>
<keyword evidence="5" id="KW-0460">Magnesium</keyword>